<gene>
    <name evidence="1" type="ORF">GL298_10130</name>
    <name evidence="2" type="ORF">M0C40_09920</name>
</gene>
<dbReference type="AlphaFoldDB" id="A0AAJ4JZ29"/>
<dbReference type="GeneID" id="54239675"/>
<sequence>MSLKELCWKELKIKLANKTVLINKCQCYINEYFTKLTKNRKGGRYCKKYARHCLTKLEFINKQKISYSIWILTLKCKNNHQIIKKLIFKKNKWWIINIKN</sequence>
<keyword evidence="4" id="KW-1185">Reference proteome</keyword>
<evidence type="ECO:0000313" key="1">
    <source>
        <dbReference type="EMBL" id="QIA69747.1"/>
    </source>
</evidence>
<reference evidence="1 3" key="1">
    <citation type="submission" date="2019-11" db="EMBL/GenBank/DDBJ databases">
        <title>Whole genome sequencing and comparative genomics analyses of five strains of Spiroplasma citri.</title>
        <authorList>
            <person name="Yokomi R."/>
            <person name="Chen J."/>
            <person name="Rattner R."/>
            <person name="Vidalakis G."/>
        </authorList>
    </citation>
    <scope>NUCLEOTIDE SEQUENCE [LARGE SCALE GENOMIC DNA]</scope>
    <source>
        <strain evidence="1 3">BR12</strain>
    </source>
</reference>
<dbReference type="Proteomes" id="UP000464735">
    <property type="component" value="Chromosome"/>
</dbReference>
<name>A0AAJ4JZ29_SPICI</name>
<reference evidence="2 4" key="2">
    <citation type="submission" date="2022-04" db="EMBL/GenBank/DDBJ databases">
        <title>Whole genome of Spiroplasma citri.</title>
        <authorList>
            <person name="Khanchezar A."/>
            <person name="Izadpanah K."/>
            <person name="Taghavi M."/>
            <person name="Ghorbani A."/>
            <person name="Beven L."/>
        </authorList>
    </citation>
    <scope>NUCLEOTIDE SEQUENCE [LARGE SCALE GENOMIC DNA]</scope>
    <source>
        <strain evidence="2 4">D4</strain>
    </source>
</reference>
<organism evidence="1 3">
    <name type="scientific">Spiroplasma citri</name>
    <dbReference type="NCBI Taxonomy" id="2133"/>
    <lineage>
        <taxon>Bacteria</taxon>
        <taxon>Bacillati</taxon>
        <taxon>Mycoplasmatota</taxon>
        <taxon>Mollicutes</taxon>
        <taxon>Entomoplasmatales</taxon>
        <taxon>Spiroplasmataceae</taxon>
        <taxon>Spiroplasma</taxon>
    </lineage>
</organism>
<dbReference type="KEGG" id="sck:SCITRI_001861"/>
<dbReference type="EMBL" id="CP046368">
    <property type="protein sequence ID" value="QIA69747.1"/>
    <property type="molecule type" value="Genomic_DNA"/>
</dbReference>
<dbReference type="Proteomes" id="UP001214629">
    <property type="component" value="Chromosome"/>
</dbReference>
<evidence type="ECO:0000313" key="4">
    <source>
        <dbReference type="Proteomes" id="UP001214629"/>
    </source>
</evidence>
<proteinExistence type="predicted"/>
<protein>
    <submittedName>
        <fullName evidence="1">Uncharacterized protein</fullName>
    </submittedName>
</protein>
<evidence type="ECO:0000313" key="2">
    <source>
        <dbReference type="EMBL" id="WFG96371.1"/>
    </source>
</evidence>
<dbReference type="RefSeq" id="WP_071938008.1">
    <property type="nucleotide sequence ID" value="NZ_CP013197.1"/>
</dbReference>
<accession>A0AAJ4JZ29</accession>
<dbReference type="EMBL" id="CP096246">
    <property type="protein sequence ID" value="WFG96371.1"/>
    <property type="molecule type" value="Genomic_DNA"/>
</dbReference>
<evidence type="ECO:0000313" key="3">
    <source>
        <dbReference type="Proteomes" id="UP000464735"/>
    </source>
</evidence>